<reference evidence="9" key="1">
    <citation type="journal article" date="2019" name="Int. J. Syst. Evol. Microbiol.">
        <title>The Global Catalogue of Microorganisms (GCM) 10K type strain sequencing project: providing services to taxonomists for standard genome sequencing and annotation.</title>
        <authorList>
            <consortium name="The Broad Institute Genomics Platform"/>
            <consortium name="The Broad Institute Genome Sequencing Center for Infectious Disease"/>
            <person name="Wu L."/>
            <person name="Ma J."/>
        </authorList>
    </citation>
    <scope>NUCLEOTIDE SEQUENCE [LARGE SCALE GENOMIC DNA]</scope>
    <source>
        <strain evidence="9">JCM 16013</strain>
    </source>
</reference>
<evidence type="ECO:0000313" key="8">
    <source>
        <dbReference type="EMBL" id="GAA1990476.1"/>
    </source>
</evidence>
<dbReference type="PANTHER" id="PTHR35007:SF1">
    <property type="entry name" value="PILUS ASSEMBLY PROTEIN"/>
    <property type="match status" value="1"/>
</dbReference>
<evidence type="ECO:0000259" key="7">
    <source>
        <dbReference type="Pfam" id="PF00482"/>
    </source>
</evidence>
<dbReference type="Pfam" id="PF00482">
    <property type="entry name" value="T2SSF"/>
    <property type="match status" value="1"/>
</dbReference>
<keyword evidence="5 6" id="KW-0472">Membrane</keyword>
<dbReference type="EMBL" id="BAAAQM010000043">
    <property type="protein sequence ID" value="GAA1990476.1"/>
    <property type="molecule type" value="Genomic_DNA"/>
</dbReference>
<evidence type="ECO:0000256" key="6">
    <source>
        <dbReference type="SAM" id="Phobius"/>
    </source>
</evidence>
<keyword evidence="9" id="KW-1185">Reference proteome</keyword>
<keyword evidence="2" id="KW-1003">Cell membrane</keyword>
<feature type="transmembrane region" description="Helical" evidence="6">
    <location>
        <begin position="260"/>
        <end position="280"/>
    </location>
</feature>
<organism evidence="8 9">
    <name type="scientific">Catenulispora subtropica</name>
    <dbReference type="NCBI Taxonomy" id="450798"/>
    <lineage>
        <taxon>Bacteria</taxon>
        <taxon>Bacillati</taxon>
        <taxon>Actinomycetota</taxon>
        <taxon>Actinomycetes</taxon>
        <taxon>Catenulisporales</taxon>
        <taxon>Catenulisporaceae</taxon>
        <taxon>Catenulispora</taxon>
    </lineage>
</organism>
<evidence type="ECO:0000256" key="1">
    <source>
        <dbReference type="ARBA" id="ARBA00004651"/>
    </source>
</evidence>
<proteinExistence type="predicted"/>
<name>A0ABP5E5M6_9ACTN</name>
<evidence type="ECO:0000256" key="2">
    <source>
        <dbReference type="ARBA" id="ARBA00022475"/>
    </source>
</evidence>
<keyword evidence="4 6" id="KW-1133">Transmembrane helix</keyword>
<evidence type="ECO:0000256" key="5">
    <source>
        <dbReference type="ARBA" id="ARBA00023136"/>
    </source>
</evidence>
<gene>
    <name evidence="8" type="ORF">GCM10009838_62100</name>
</gene>
<feature type="transmembrane region" description="Helical" evidence="6">
    <location>
        <begin position="101"/>
        <end position="124"/>
    </location>
</feature>
<sequence length="283" mass="29266">MVVMLAGALIGAGVMTGWLALRPAPVSSAPRESADDSVYADGEWLARLGRPLARKLVVLGLPRASVRRDLVVLDRVPEVHLATQAATTLVGLLLPLLLQSVIGYSLPFAGVLALLAAAAFWYVVDAEVTAKAAEARADALADLSVFLDVTVNALAAGTGVGQALGGASEIGDSPAFERLRHALDVAFLSRLPIHQVFAELGATLSLAELTDLAASLQLAGTEGAKIRVSLAAKAQAIRTKLLTDEEAEAAATTERMTVPIALLMTGFLVLIGYPAMASALSAL</sequence>
<keyword evidence="3 6" id="KW-0812">Transmembrane</keyword>
<accession>A0ABP5E5M6</accession>
<dbReference type="Proteomes" id="UP001499854">
    <property type="component" value="Unassembled WGS sequence"/>
</dbReference>
<comment type="subcellular location">
    <subcellularLocation>
        <location evidence="1">Cell membrane</location>
        <topology evidence="1">Multi-pass membrane protein</topology>
    </subcellularLocation>
</comment>
<dbReference type="InterPro" id="IPR018076">
    <property type="entry name" value="T2SS_GspF_dom"/>
</dbReference>
<dbReference type="PANTHER" id="PTHR35007">
    <property type="entry name" value="INTEGRAL MEMBRANE PROTEIN-RELATED"/>
    <property type="match status" value="1"/>
</dbReference>
<evidence type="ECO:0000313" key="9">
    <source>
        <dbReference type="Proteomes" id="UP001499854"/>
    </source>
</evidence>
<feature type="domain" description="Type II secretion system protein GspF" evidence="7">
    <location>
        <begin position="146"/>
        <end position="274"/>
    </location>
</feature>
<comment type="caution">
    <text evidence="8">The sequence shown here is derived from an EMBL/GenBank/DDBJ whole genome shotgun (WGS) entry which is preliminary data.</text>
</comment>
<protein>
    <recommendedName>
        <fullName evidence="7">Type II secretion system protein GspF domain-containing protein</fullName>
    </recommendedName>
</protein>
<evidence type="ECO:0000256" key="4">
    <source>
        <dbReference type="ARBA" id="ARBA00022989"/>
    </source>
</evidence>
<dbReference type="RefSeq" id="WP_344660706.1">
    <property type="nucleotide sequence ID" value="NZ_BAAAQM010000043.1"/>
</dbReference>
<evidence type="ECO:0000256" key="3">
    <source>
        <dbReference type="ARBA" id="ARBA00022692"/>
    </source>
</evidence>